<organism evidence="2 3">
    <name type="scientific">Pelosinus propionicus DSM 13327</name>
    <dbReference type="NCBI Taxonomy" id="1123291"/>
    <lineage>
        <taxon>Bacteria</taxon>
        <taxon>Bacillati</taxon>
        <taxon>Bacillota</taxon>
        <taxon>Negativicutes</taxon>
        <taxon>Selenomonadales</taxon>
        <taxon>Sporomusaceae</taxon>
        <taxon>Pelosinus</taxon>
    </lineage>
</organism>
<evidence type="ECO:0000313" key="3">
    <source>
        <dbReference type="Proteomes" id="UP000199520"/>
    </source>
</evidence>
<evidence type="ECO:0000313" key="2">
    <source>
        <dbReference type="EMBL" id="SFL35963.1"/>
    </source>
</evidence>
<evidence type="ECO:0000256" key="1">
    <source>
        <dbReference type="SAM" id="SignalP"/>
    </source>
</evidence>
<evidence type="ECO:0008006" key="4">
    <source>
        <dbReference type="Google" id="ProtNLM"/>
    </source>
</evidence>
<dbReference type="OrthoDB" id="1679797at2"/>
<dbReference type="EMBL" id="FOTS01000002">
    <property type="protein sequence ID" value="SFL35963.1"/>
    <property type="molecule type" value="Genomic_DNA"/>
</dbReference>
<name>A0A1I4H2S9_9FIRM</name>
<accession>A0A1I4H2S9</accession>
<keyword evidence="3" id="KW-1185">Reference proteome</keyword>
<proteinExistence type="predicted"/>
<feature type="chain" id="PRO_5011653147" description="Outer membrane protein beta-barrel domain-containing protein" evidence="1">
    <location>
        <begin position="22"/>
        <end position="179"/>
    </location>
</feature>
<protein>
    <recommendedName>
        <fullName evidence="4">Outer membrane protein beta-barrel domain-containing protein</fullName>
    </recommendedName>
</protein>
<reference evidence="3" key="1">
    <citation type="submission" date="2016-10" db="EMBL/GenBank/DDBJ databases">
        <authorList>
            <person name="Varghese N."/>
            <person name="Submissions S."/>
        </authorList>
    </citation>
    <scope>NUCLEOTIDE SEQUENCE [LARGE SCALE GENOMIC DNA]</scope>
    <source>
        <strain evidence="3">DSM 13327</strain>
    </source>
</reference>
<dbReference type="AlphaFoldDB" id="A0A1I4H2S9"/>
<dbReference type="Proteomes" id="UP000199520">
    <property type="component" value="Unassembled WGS sequence"/>
</dbReference>
<keyword evidence="1" id="KW-0732">Signal</keyword>
<feature type="signal peptide" evidence="1">
    <location>
        <begin position="1"/>
        <end position="21"/>
    </location>
</feature>
<dbReference type="RefSeq" id="WP_090932255.1">
    <property type="nucleotide sequence ID" value="NZ_FOTS01000002.1"/>
</dbReference>
<sequence>MKKKIFALMAGTMLASSIGYAAPLTELAPGETAVGYNHYNLDQNGRSIDDDSFYIENALSDKFTAGIERNGYSSYYGGSHTTDIYVHYKLDNNVRLIAGDRNYSGESDKFFYGVGVSADLAPRLDGYASVTTNNVETEWQTGLNYKMDGKTSLNLGYKSDKHDNSSTRDGVGFGINHKF</sequence>
<gene>
    <name evidence="2" type="ORF">SAMN04490355_1002101</name>
</gene>